<keyword evidence="2" id="KW-0416">Keratin</keyword>
<dbReference type="PRINTS" id="PR01248">
    <property type="entry name" value="TYPE1KERATIN"/>
</dbReference>
<dbReference type="Gene3D" id="1.20.5.170">
    <property type="match status" value="1"/>
</dbReference>
<evidence type="ECO:0000313" key="10">
    <source>
        <dbReference type="Ensembl" id="ENSLOCP00000006613.1"/>
    </source>
</evidence>
<dbReference type="Ensembl" id="ENSLOCT00000006621.1">
    <property type="protein sequence ID" value="ENSLOCP00000006613.1"/>
    <property type="gene ID" value="ENSLOCG00000005463.1"/>
</dbReference>
<keyword evidence="4 8" id="KW-0175">Coiled coil</keyword>
<dbReference type="Proteomes" id="UP000018468">
    <property type="component" value="Linkage group LG4"/>
</dbReference>
<dbReference type="InterPro" id="IPR002957">
    <property type="entry name" value="Keratin_I"/>
</dbReference>
<evidence type="ECO:0000256" key="3">
    <source>
        <dbReference type="ARBA" id="ARBA00022754"/>
    </source>
</evidence>
<dbReference type="PANTHER" id="PTHR23239:SF349">
    <property type="entry name" value="KERATIN, TYPE I CYTOSKELETAL 18"/>
    <property type="match status" value="1"/>
</dbReference>
<dbReference type="EMBL" id="AHAT01018764">
    <property type="status" value="NOT_ANNOTATED_CDS"/>
    <property type="molecule type" value="Genomic_DNA"/>
</dbReference>
<dbReference type="SUPFAM" id="SSF64593">
    <property type="entry name" value="Intermediate filament protein, coiled coil region"/>
    <property type="match status" value="2"/>
</dbReference>
<evidence type="ECO:0000256" key="7">
    <source>
        <dbReference type="RuleBase" id="RU000685"/>
    </source>
</evidence>
<dbReference type="Gene3D" id="1.20.5.1160">
    <property type="entry name" value="Vasodilator-stimulated phosphoprotein"/>
    <property type="match status" value="1"/>
</dbReference>
<dbReference type="FunFam" id="1.20.5.1160:FF:000002">
    <property type="entry name" value="Type I keratin 10"/>
    <property type="match status" value="1"/>
</dbReference>
<protein>
    <submittedName>
        <fullName evidence="10">Keratin 18a, tandem duplicate 1</fullName>
    </submittedName>
</protein>
<accession>W5ME04</accession>
<dbReference type="FunFam" id="1.20.5.500:FF:000001">
    <property type="entry name" value="Type II keratin 23"/>
    <property type="match status" value="1"/>
</dbReference>
<evidence type="ECO:0000256" key="4">
    <source>
        <dbReference type="ARBA" id="ARBA00023054"/>
    </source>
</evidence>
<evidence type="ECO:0000256" key="1">
    <source>
        <dbReference type="ARBA" id="ARBA00022553"/>
    </source>
</evidence>
<comment type="similarity">
    <text evidence="7">Belongs to the intermediate filament family.</text>
</comment>
<comment type="subunit">
    <text evidence="6">Heterotetramer of two type I and two type II keratins. Keratin-18 associates with keratin-8.</text>
</comment>
<feature type="domain" description="IF rod" evidence="9">
    <location>
        <begin position="55"/>
        <end position="366"/>
    </location>
</feature>
<comment type="function">
    <text evidence="5">When phosphorylated, plays a role in filament reorganization.</text>
</comment>
<dbReference type="Bgee" id="ENSLOCG00000005463">
    <property type="expression patterns" value="Expressed in intestine and 13 other cell types or tissues"/>
</dbReference>
<dbReference type="FunFam" id="1.20.5.170:FF:000002">
    <property type="entry name" value="Type I keratin KA11"/>
    <property type="match status" value="1"/>
</dbReference>
<keyword evidence="3 7" id="KW-0403">Intermediate filament</keyword>
<feature type="coiled-coil region" evidence="8">
    <location>
        <begin position="164"/>
        <end position="358"/>
    </location>
</feature>
<dbReference type="PROSITE" id="PS51842">
    <property type="entry name" value="IF_ROD_2"/>
    <property type="match status" value="1"/>
</dbReference>
<dbReference type="HOGENOM" id="CLU_012560_8_1_1"/>
<feature type="coiled-coil region" evidence="8">
    <location>
        <begin position="52"/>
        <end position="93"/>
    </location>
</feature>
<keyword evidence="11" id="KW-1185">Reference proteome</keyword>
<organism evidence="10 11">
    <name type="scientific">Lepisosteus oculatus</name>
    <name type="common">Spotted gar</name>
    <dbReference type="NCBI Taxonomy" id="7918"/>
    <lineage>
        <taxon>Eukaryota</taxon>
        <taxon>Metazoa</taxon>
        <taxon>Chordata</taxon>
        <taxon>Craniata</taxon>
        <taxon>Vertebrata</taxon>
        <taxon>Euteleostomi</taxon>
        <taxon>Actinopterygii</taxon>
        <taxon>Neopterygii</taxon>
        <taxon>Holostei</taxon>
        <taxon>Semionotiformes</taxon>
        <taxon>Lepisosteidae</taxon>
        <taxon>Lepisosteus</taxon>
    </lineage>
</organism>
<reference evidence="10" key="2">
    <citation type="submission" date="2025-08" db="UniProtKB">
        <authorList>
            <consortium name="Ensembl"/>
        </authorList>
    </citation>
    <scope>IDENTIFICATION</scope>
</reference>
<dbReference type="GO" id="GO:0005882">
    <property type="term" value="C:intermediate filament"/>
    <property type="evidence" value="ECO:0007669"/>
    <property type="project" value="UniProtKB-KW"/>
</dbReference>
<reference evidence="10" key="3">
    <citation type="submission" date="2025-09" db="UniProtKB">
        <authorList>
            <consortium name="Ensembl"/>
        </authorList>
    </citation>
    <scope>IDENTIFICATION</scope>
</reference>
<dbReference type="SMART" id="SM01391">
    <property type="entry name" value="Filament"/>
    <property type="match status" value="1"/>
</dbReference>
<dbReference type="AlphaFoldDB" id="W5ME04"/>
<evidence type="ECO:0000256" key="6">
    <source>
        <dbReference type="ARBA" id="ARBA00038630"/>
    </source>
</evidence>
<dbReference type="GO" id="GO:0005198">
    <property type="term" value="F:structural molecule activity"/>
    <property type="evidence" value="ECO:0007669"/>
    <property type="project" value="InterPro"/>
</dbReference>
<evidence type="ECO:0000256" key="2">
    <source>
        <dbReference type="ARBA" id="ARBA00022744"/>
    </source>
</evidence>
<dbReference type="InterPro" id="IPR018039">
    <property type="entry name" value="IF_conserved"/>
</dbReference>
<proteinExistence type="inferred from homology"/>
<dbReference type="Gene3D" id="1.20.5.500">
    <property type="entry name" value="Single helix bin"/>
    <property type="match status" value="1"/>
</dbReference>
<evidence type="ECO:0000259" key="9">
    <source>
        <dbReference type="PROSITE" id="PS51842"/>
    </source>
</evidence>
<evidence type="ECO:0000256" key="5">
    <source>
        <dbReference type="ARBA" id="ARBA00037340"/>
    </source>
</evidence>
<dbReference type="GeneTree" id="ENSGT00940000163961"/>
<sequence>MSFSSSSYSMRPAGSIRTTQMMVKRSVPLSSSASVYGGSFSSSVSMSGSGVITNEKETMQHLNDRLASYLETVRNLEQANSKLELQIREALEKRGPAARDYSNYDNILDDLRKKVFDMTVDNARLVLQIDNARLAADDFRVKFESELAIRQSVEADIAGLRKVIDDTNIGRMNLESEIEALKEELVHLKKNHDNDVLELRNQVSQSGVQVDVDAPKGQDLAQIMAEMRAKYEKMAQKNQEELKAWHETQITEVQVQMSQNTEALQGARTEVTELRRQYQALEIELESQRSLKASLEGTLRDTELRYNMEMEKYNTIIMQLEGELGQLRNNIQQQAQEYEALLNIKMKLEAEIATYRRLLDGGDFRLQDALEDQKTIKTKVTVTQMVDGKVVSQSSDTKEIKS</sequence>
<dbReference type="PANTHER" id="PTHR23239">
    <property type="entry name" value="INTERMEDIATE FILAMENT"/>
    <property type="match status" value="1"/>
</dbReference>
<dbReference type="InterPro" id="IPR039008">
    <property type="entry name" value="IF_rod_dom"/>
</dbReference>
<reference evidence="11" key="1">
    <citation type="submission" date="2011-12" db="EMBL/GenBank/DDBJ databases">
        <title>The Draft Genome of Lepisosteus oculatus.</title>
        <authorList>
            <consortium name="The Broad Institute Genome Assembly &amp; Analysis Group"/>
            <consortium name="Computational R&amp;D Group"/>
            <consortium name="and Sequencing Platform"/>
            <person name="Di Palma F."/>
            <person name="Alfoldi J."/>
            <person name="Johnson J."/>
            <person name="Berlin A."/>
            <person name="Gnerre S."/>
            <person name="Jaffe D."/>
            <person name="MacCallum I."/>
            <person name="Young S."/>
            <person name="Walker B.J."/>
            <person name="Lander E.S."/>
            <person name="Lindblad-Toh K."/>
        </authorList>
    </citation>
    <scope>NUCLEOTIDE SEQUENCE [LARGE SCALE GENOMIC DNA]</scope>
</reference>
<name>W5ME04_LEPOC</name>
<dbReference type="PROSITE" id="PS00226">
    <property type="entry name" value="IF_ROD_1"/>
    <property type="match status" value="1"/>
</dbReference>
<dbReference type="Pfam" id="PF00038">
    <property type="entry name" value="Filament"/>
    <property type="match status" value="1"/>
</dbReference>
<evidence type="ECO:0000256" key="8">
    <source>
        <dbReference type="SAM" id="Coils"/>
    </source>
</evidence>
<evidence type="ECO:0000313" key="11">
    <source>
        <dbReference type="Proteomes" id="UP000018468"/>
    </source>
</evidence>
<keyword evidence="1" id="KW-0597">Phosphoprotein</keyword>